<proteinExistence type="predicted"/>
<evidence type="ECO:0000313" key="3">
    <source>
        <dbReference type="EMBL" id="GAA1169209.1"/>
    </source>
</evidence>
<dbReference type="EMBL" id="BAAAKV010000022">
    <property type="protein sequence ID" value="GAA1169209.1"/>
    <property type="molecule type" value="Genomic_DNA"/>
</dbReference>
<dbReference type="InterPro" id="IPR042001">
    <property type="entry name" value="Sortase_F"/>
</dbReference>
<keyword evidence="1" id="KW-0378">Hydrolase</keyword>
<gene>
    <name evidence="3" type="ORF">GCM10009654_28040</name>
</gene>
<dbReference type="Gene3D" id="2.40.260.10">
    <property type="entry name" value="Sortase"/>
    <property type="match status" value="1"/>
</dbReference>
<evidence type="ECO:0008006" key="5">
    <source>
        <dbReference type="Google" id="ProtNLM"/>
    </source>
</evidence>
<dbReference type="Proteomes" id="UP001501371">
    <property type="component" value="Unassembled WGS sequence"/>
</dbReference>
<feature type="compositionally biased region" description="Gly residues" evidence="2">
    <location>
        <begin position="39"/>
        <end position="59"/>
    </location>
</feature>
<name>A0ABN1UUF9_9ACTN</name>
<dbReference type="CDD" id="cd05829">
    <property type="entry name" value="Sortase_F"/>
    <property type="match status" value="1"/>
</dbReference>
<organism evidence="3 4">
    <name type="scientific">Streptomyces hebeiensis</name>
    <dbReference type="NCBI Taxonomy" id="229486"/>
    <lineage>
        <taxon>Bacteria</taxon>
        <taxon>Bacillati</taxon>
        <taxon>Actinomycetota</taxon>
        <taxon>Actinomycetes</taxon>
        <taxon>Kitasatosporales</taxon>
        <taxon>Streptomycetaceae</taxon>
        <taxon>Streptomyces</taxon>
    </lineage>
</organism>
<keyword evidence="4" id="KW-1185">Reference proteome</keyword>
<dbReference type="Pfam" id="PF04203">
    <property type="entry name" value="Sortase"/>
    <property type="match status" value="1"/>
</dbReference>
<reference evidence="3 4" key="1">
    <citation type="journal article" date="2019" name="Int. J. Syst. Evol. Microbiol.">
        <title>The Global Catalogue of Microorganisms (GCM) 10K type strain sequencing project: providing services to taxonomists for standard genome sequencing and annotation.</title>
        <authorList>
            <consortium name="The Broad Institute Genomics Platform"/>
            <consortium name="The Broad Institute Genome Sequencing Center for Infectious Disease"/>
            <person name="Wu L."/>
            <person name="Ma J."/>
        </authorList>
    </citation>
    <scope>NUCLEOTIDE SEQUENCE [LARGE SCALE GENOMIC DNA]</scope>
    <source>
        <strain evidence="3 4">JCM 12696</strain>
    </source>
</reference>
<feature type="region of interest" description="Disordered" evidence="2">
    <location>
        <begin position="267"/>
        <end position="286"/>
    </location>
</feature>
<evidence type="ECO:0000256" key="1">
    <source>
        <dbReference type="ARBA" id="ARBA00022801"/>
    </source>
</evidence>
<dbReference type="InterPro" id="IPR023365">
    <property type="entry name" value="Sortase_dom-sf"/>
</dbReference>
<evidence type="ECO:0000313" key="4">
    <source>
        <dbReference type="Proteomes" id="UP001501371"/>
    </source>
</evidence>
<feature type="compositionally biased region" description="Gly residues" evidence="2">
    <location>
        <begin position="17"/>
        <end position="32"/>
    </location>
</feature>
<dbReference type="SUPFAM" id="SSF63817">
    <property type="entry name" value="Sortase"/>
    <property type="match status" value="1"/>
</dbReference>
<feature type="compositionally biased region" description="Basic and acidic residues" evidence="2">
    <location>
        <begin position="1"/>
        <end position="16"/>
    </location>
</feature>
<sequence>MHDSERTGRRGRRDTGGHGGGSTGGRPGGDSSGGDRRGSGSGSTSGCSGRSGGGTGARTGRGGLGNGGWLVCIAACVGIWLVRTGAEPPAPPQPSPAQAFTTGPGRPSEPAADPLPPSAPVRLRIPRIAVDTPLVGLGLASDGSLDVPAATDRNLAGWYRDGTPPGARGTALVAGHVDTARGPAVFYSLGTLGKGHRIEVTRRDGRTAVFSVDAVEVYEADAFPDRKVYGAAERAELRVITCGGGFSTRTGYRGNVVAYAHLVAARPASTPPASPGRSVRDHAGLH</sequence>
<dbReference type="NCBIfam" id="NF033748">
    <property type="entry name" value="class_F_sortase"/>
    <property type="match status" value="1"/>
</dbReference>
<accession>A0ABN1UUF9</accession>
<evidence type="ECO:0000256" key="2">
    <source>
        <dbReference type="SAM" id="MobiDB-lite"/>
    </source>
</evidence>
<feature type="region of interest" description="Disordered" evidence="2">
    <location>
        <begin position="87"/>
        <end position="119"/>
    </location>
</feature>
<feature type="region of interest" description="Disordered" evidence="2">
    <location>
        <begin position="1"/>
        <end position="59"/>
    </location>
</feature>
<dbReference type="InterPro" id="IPR005754">
    <property type="entry name" value="Sortase"/>
</dbReference>
<comment type="caution">
    <text evidence="3">The sequence shown here is derived from an EMBL/GenBank/DDBJ whole genome shotgun (WGS) entry which is preliminary data.</text>
</comment>
<protein>
    <recommendedName>
        <fullName evidence="5">Class F sortase</fullName>
    </recommendedName>
</protein>